<reference evidence="2 3" key="1">
    <citation type="journal article" date="2015" name="Biol. Direct">
        <title>Babela massiliensis, a representative of a widespread bacterial phylum with unusual adaptations to parasitism in amoebae.</title>
        <authorList>
            <person name="Pagnier I."/>
            <person name="Yutin N."/>
            <person name="Croce O."/>
            <person name="Makarova K.S."/>
            <person name="Wolf Y.I."/>
            <person name="Benamar S."/>
            <person name="Raoult D."/>
            <person name="Koonin E.V."/>
            <person name="La Scola B."/>
        </authorList>
    </citation>
    <scope>NUCLEOTIDE SEQUENCE [LARGE SCALE GENOMIC DNA]</scope>
    <source>
        <strain evidence="3">BABL1</strain>
    </source>
</reference>
<dbReference type="KEGG" id="dpb:BABL1_gene_553"/>
<gene>
    <name evidence="2" type="primary">nifU</name>
    <name evidence="2" type="ORF">BABL1_gene_553</name>
</gene>
<protein>
    <submittedName>
        <fullName evidence="2">NifU homolog involved in Fe-S cluster formation</fullName>
    </submittedName>
</protein>
<accession>V6DFW6</accession>
<proteinExistence type="predicted"/>
<dbReference type="AlphaFoldDB" id="V6DFW6"/>
<dbReference type="EMBL" id="HG793133">
    <property type="protein sequence ID" value="CDK30465.1"/>
    <property type="molecule type" value="Genomic_DNA"/>
</dbReference>
<dbReference type="STRING" id="673862.BABL1_gene_553"/>
<dbReference type="InterPro" id="IPR002871">
    <property type="entry name" value="NIF_FeS_clus_asmbl_NifU_N"/>
</dbReference>
<organism evidence="2 3">
    <name type="scientific">Candidatus Babela massiliensis</name>
    <dbReference type="NCBI Taxonomy" id="673862"/>
    <lineage>
        <taxon>Bacteria</taxon>
        <taxon>Candidatus Babelota</taxon>
        <taxon>Candidatus Babeliae</taxon>
        <taxon>Candidatus Babeliales</taxon>
        <taxon>Candidatus Babeliaceae</taxon>
        <taxon>Candidatus Babela</taxon>
    </lineage>
</organism>
<dbReference type="CDD" id="cd06664">
    <property type="entry name" value="IscU_like"/>
    <property type="match status" value="1"/>
</dbReference>
<dbReference type="OrthoDB" id="9804157at2"/>
<dbReference type="Proteomes" id="UP000018769">
    <property type="component" value="Chromosome I"/>
</dbReference>
<evidence type="ECO:0000313" key="3">
    <source>
        <dbReference type="Proteomes" id="UP000018769"/>
    </source>
</evidence>
<keyword evidence="3" id="KW-1185">Reference proteome</keyword>
<evidence type="ECO:0000259" key="1">
    <source>
        <dbReference type="Pfam" id="PF01592"/>
    </source>
</evidence>
<dbReference type="Pfam" id="PF01592">
    <property type="entry name" value="NifU_N"/>
    <property type="match status" value="1"/>
</dbReference>
<dbReference type="SUPFAM" id="SSF82649">
    <property type="entry name" value="SufE/NifU"/>
    <property type="match status" value="1"/>
</dbReference>
<dbReference type="GO" id="GO:0051536">
    <property type="term" value="F:iron-sulfur cluster binding"/>
    <property type="evidence" value="ECO:0007669"/>
    <property type="project" value="InterPro"/>
</dbReference>
<dbReference type="PANTHER" id="PTHR10093">
    <property type="entry name" value="IRON-SULFUR CLUSTER ASSEMBLY ENZYME NIFU HOMOLOG"/>
    <property type="match status" value="1"/>
</dbReference>
<dbReference type="eggNOG" id="COG0822">
    <property type="taxonomic scope" value="Bacteria"/>
</dbReference>
<feature type="domain" description="NIF system FeS cluster assembly NifU N-terminal" evidence="1">
    <location>
        <begin position="4"/>
        <end position="119"/>
    </location>
</feature>
<dbReference type="HOGENOM" id="CLU_079283_4_0_7"/>
<name>V6DFW6_9BACT</name>
<dbReference type="Gene3D" id="3.90.1010.10">
    <property type="match status" value="1"/>
</dbReference>
<dbReference type="GO" id="GO:0005506">
    <property type="term" value="F:iron ion binding"/>
    <property type="evidence" value="ECO:0007669"/>
    <property type="project" value="InterPro"/>
</dbReference>
<dbReference type="RefSeq" id="WP_023791630.1">
    <property type="nucleotide sequence ID" value="NC_023003.1"/>
</dbReference>
<dbReference type="GO" id="GO:0016226">
    <property type="term" value="P:iron-sulfur cluster assembly"/>
    <property type="evidence" value="ECO:0007669"/>
    <property type="project" value="InterPro"/>
</dbReference>
<sequence length="121" mass="13765">MSLYKKKLFEHYQNPRNYGVIEGYNFKAELTNFSCGDSVLFQALVNNNCFEKIAFQGQGCIISQATASMLTEYIINKDFDFVKNLSKEDILNMIELDLGPMRLKCALLPLEALNIGINNLK</sequence>
<evidence type="ECO:0000313" key="2">
    <source>
        <dbReference type="EMBL" id="CDK30465.1"/>
    </source>
</evidence>